<dbReference type="InterPro" id="IPR008271">
    <property type="entry name" value="Ser/Thr_kinase_AS"/>
</dbReference>
<feature type="domain" description="Protein kinase" evidence="8">
    <location>
        <begin position="18"/>
        <end position="280"/>
    </location>
</feature>
<evidence type="ECO:0000256" key="5">
    <source>
        <dbReference type="ARBA" id="ARBA00022777"/>
    </source>
</evidence>
<gene>
    <name evidence="9" type="ORF">CTZ28_02735</name>
</gene>
<dbReference type="Gene3D" id="1.10.510.10">
    <property type="entry name" value="Transferase(Phosphotransferase) domain 1"/>
    <property type="match status" value="1"/>
</dbReference>
<dbReference type="InterPro" id="IPR011009">
    <property type="entry name" value="Kinase-like_dom_sf"/>
</dbReference>
<keyword evidence="10" id="KW-1185">Reference proteome</keyword>
<evidence type="ECO:0000256" key="3">
    <source>
        <dbReference type="ARBA" id="ARBA00022679"/>
    </source>
</evidence>
<evidence type="ECO:0000256" key="1">
    <source>
        <dbReference type="ARBA" id="ARBA00012513"/>
    </source>
</evidence>
<dbReference type="PANTHER" id="PTHR43289">
    <property type="entry name" value="MITOGEN-ACTIVATED PROTEIN KINASE KINASE KINASE 20-RELATED"/>
    <property type="match status" value="1"/>
</dbReference>
<sequence length="317" mass="32370">MSGDGAPAADGRLIGGRYRLAARIGADATADGVATGRVWRAVDEATGREVAVKQPLLPPSQPLDPRVANRLHHEARAAARVDHPSAVAILDVLLDDGLPWVVMELVHGESLRTALRRGPVPPAEAARIALAVLGALRAAHAVGIVHRDVKPANVLIESGTGRVVVTDFGTGHGGPADPPGPSAGPADPLGPRDFLAPEQLSRPGAGPASDLWSLGVLLYVAVEGRSPFRHAPGAGSGPTGPTAPAYDRAGPLGPLLTGLLAREPADRPEPDEVAAALRALAEGVREGEGEGYGVGVTRSRVSSAPLLRPAPHLGTTP</sequence>
<dbReference type="GO" id="GO:0005524">
    <property type="term" value="F:ATP binding"/>
    <property type="evidence" value="ECO:0007669"/>
    <property type="project" value="UniProtKB-KW"/>
</dbReference>
<dbReference type="SMART" id="SM00220">
    <property type="entry name" value="S_TKc"/>
    <property type="match status" value="1"/>
</dbReference>
<dbReference type="OrthoDB" id="9762169at2"/>
<evidence type="ECO:0000256" key="6">
    <source>
        <dbReference type="ARBA" id="ARBA00022840"/>
    </source>
</evidence>
<evidence type="ECO:0000256" key="4">
    <source>
        <dbReference type="ARBA" id="ARBA00022741"/>
    </source>
</evidence>
<feature type="region of interest" description="Disordered" evidence="7">
    <location>
        <begin position="166"/>
        <end position="206"/>
    </location>
</feature>
<keyword evidence="4" id="KW-0547">Nucleotide-binding</keyword>
<dbReference type="InterPro" id="IPR000719">
    <property type="entry name" value="Prot_kinase_dom"/>
</dbReference>
<keyword evidence="3" id="KW-0808">Transferase</keyword>
<dbReference type="Proteomes" id="UP000270471">
    <property type="component" value="Unassembled WGS sequence"/>
</dbReference>
<dbReference type="EC" id="2.7.11.1" evidence="1"/>
<evidence type="ECO:0000256" key="7">
    <source>
        <dbReference type="SAM" id="MobiDB-lite"/>
    </source>
</evidence>
<dbReference type="SUPFAM" id="SSF56112">
    <property type="entry name" value="Protein kinase-like (PK-like)"/>
    <property type="match status" value="1"/>
</dbReference>
<evidence type="ECO:0000259" key="8">
    <source>
        <dbReference type="PROSITE" id="PS50011"/>
    </source>
</evidence>
<dbReference type="PROSITE" id="PS00108">
    <property type="entry name" value="PROTEIN_KINASE_ST"/>
    <property type="match status" value="1"/>
</dbReference>
<feature type="region of interest" description="Disordered" evidence="7">
    <location>
        <begin position="286"/>
        <end position="317"/>
    </location>
</feature>
<dbReference type="Pfam" id="PF00069">
    <property type="entry name" value="Pkinase"/>
    <property type="match status" value="1"/>
</dbReference>
<dbReference type="GO" id="GO:0004674">
    <property type="term" value="F:protein serine/threonine kinase activity"/>
    <property type="evidence" value="ECO:0007669"/>
    <property type="project" value="UniProtKB-KW"/>
</dbReference>
<proteinExistence type="predicted"/>
<dbReference type="RefSeq" id="WP_121887546.1">
    <property type="nucleotide sequence ID" value="NZ_PENI01000001.1"/>
</dbReference>
<organism evidence="9 10">
    <name type="scientific">Streptomyces shenzhenensis</name>
    <dbReference type="NCBI Taxonomy" id="943815"/>
    <lineage>
        <taxon>Bacteria</taxon>
        <taxon>Bacillati</taxon>
        <taxon>Actinomycetota</taxon>
        <taxon>Actinomycetes</taxon>
        <taxon>Kitasatosporales</taxon>
        <taxon>Streptomycetaceae</taxon>
        <taxon>Streptomyces</taxon>
    </lineage>
</organism>
<dbReference type="PANTHER" id="PTHR43289:SF6">
    <property type="entry name" value="SERINE_THREONINE-PROTEIN KINASE NEKL-3"/>
    <property type="match status" value="1"/>
</dbReference>
<name>A0A3M0IHN1_9ACTN</name>
<dbReference type="AlphaFoldDB" id="A0A3M0IHN1"/>
<dbReference type="Gene3D" id="3.30.200.20">
    <property type="entry name" value="Phosphorylase Kinase, domain 1"/>
    <property type="match status" value="1"/>
</dbReference>
<comment type="caution">
    <text evidence="9">The sequence shown here is derived from an EMBL/GenBank/DDBJ whole genome shotgun (WGS) entry which is preliminary data.</text>
</comment>
<evidence type="ECO:0000256" key="2">
    <source>
        <dbReference type="ARBA" id="ARBA00022527"/>
    </source>
</evidence>
<dbReference type="EMBL" id="PENI01000001">
    <property type="protein sequence ID" value="RMB87878.1"/>
    <property type="molecule type" value="Genomic_DNA"/>
</dbReference>
<evidence type="ECO:0000313" key="9">
    <source>
        <dbReference type="EMBL" id="RMB87878.1"/>
    </source>
</evidence>
<dbReference type="PROSITE" id="PS50011">
    <property type="entry name" value="PROTEIN_KINASE_DOM"/>
    <property type="match status" value="1"/>
</dbReference>
<evidence type="ECO:0000313" key="10">
    <source>
        <dbReference type="Proteomes" id="UP000270471"/>
    </source>
</evidence>
<reference evidence="9 10" key="1">
    <citation type="submission" date="2017-11" db="EMBL/GenBank/DDBJ databases">
        <title>Draft genome of actinobacteria isolated from guarana (Paullinia cupana (Mart.) Ducke.</title>
        <authorList>
            <person name="Siqueira K.A."/>
            <person name="Liotti R.G."/>
            <person name="Mendes T.A.O."/>
            <person name="Soares M.A."/>
        </authorList>
    </citation>
    <scope>NUCLEOTIDE SEQUENCE [LARGE SCALE GENOMIC DNA]</scope>
    <source>
        <strain evidence="9 10">193</strain>
    </source>
</reference>
<keyword evidence="2 9" id="KW-0723">Serine/threonine-protein kinase</keyword>
<dbReference type="CDD" id="cd14014">
    <property type="entry name" value="STKc_PknB_like"/>
    <property type="match status" value="1"/>
</dbReference>
<keyword evidence="6" id="KW-0067">ATP-binding</keyword>
<accession>A0A3M0IHN1</accession>
<keyword evidence="5 9" id="KW-0418">Kinase</keyword>
<protein>
    <recommendedName>
        <fullName evidence="1">non-specific serine/threonine protein kinase</fullName>
        <ecNumber evidence="1">2.7.11.1</ecNumber>
    </recommendedName>
</protein>